<evidence type="ECO:0000259" key="1">
    <source>
        <dbReference type="Pfam" id="PF07905"/>
    </source>
</evidence>
<reference evidence="2" key="1">
    <citation type="submission" date="2020-05" db="EMBL/GenBank/DDBJ databases">
        <authorList>
            <person name="Chiriac C."/>
            <person name="Salcher M."/>
            <person name="Ghai R."/>
            <person name="Kavagutti S V."/>
        </authorList>
    </citation>
    <scope>NUCLEOTIDE SEQUENCE</scope>
</reference>
<organism evidence="2">
    <name type="scientific">freshwater metagenome</name>
    <dbReference type="NCBI Taxonomy" id="449393"/>
    <lineage>
        <taxon>unclassified sequences</taxon>
        <taxon>metagenomes</taxon>
        <taxon>ecological metagenomes</taxon>
    </lineage>
</organism>
<dbReference type="AlphaFoldDB" id="A0A6J7K4R2"/>
<dbReference type="Pfam" id="PF07905">
    <property type="entry name" value="PucR"/>
    <property type="match status" value="1"/>
</dbReference>
<protein>
    <submittedName>
        <fullName evidence="2">Unannotated protein</fullName>
    </submittedName>
</protein>
<name>A0A6J7K4R2_9ZZZZ</name>
<dbReference type="EMBL" id="CAFBNE010000045">
    <property type="protein sequence ID" value="CAB4951080.1"/>
    <property type="molecule type" value="Genomic_DNA"/>
</dbReference>
<dbReference type="Gene3D" id="1.10.10.2840">
    <property type="entry name" value="PucR C-terminal helix-turn-helix domain"/>
    <property type="match status" value="1"/>
</dbReference>
<sequence>MCTWPYGHAMVTTARELLALPILRRARPEVLSGHLDVPVRWVHTSEIFEIDALLQGGELLLTTGLGLVREPPHRLAAYMEGLAERRVAGVALELGRPFAEVPEAMVEAARARELLLIAFHEVVPWVQVTEAAHRLLVSKEVAGLRRMSVISRNLLAGVARGSDLPGILEVIAREVGMPVGFIGKDESEVWSSGTSNLPSEPYTSRIVQTSHGAVGEIRVPDAAFAESELLDAAASAVAAIVSAATVGDGHRALHLRMRLNDFVTAAPNFDSKHRRVLTELALDPSPRRPTYAFMIITGDSAASDQIVERIAHRFFVVAVASETALGVLVLARDPLRTSGSAEDLLFQFASDVRREVPGSVLIEGEPQRTMSDLVRELHDLQVLVADASVRRSKHIAISRRDTTLLRLLAHLDDVSDIERFVSRELGPVLEHDAQNRPPLMPTLLALLSSDSKVAAAERLGVTRQTMHHRSQILEGMLGLGPAAPLTRRAAATLAALLWQWRTTNTM</sequence>
<dbReference type="InterPro" id="IPR012914">
    <property type="entry name" value="PucR_dom"/>
</dbReference>
<dbReference type="InterPro" id="IPR042070">
    <property type="entry name" value="PucR_C-HTH_sf"/>
</dbReference>
<dbReference type="PANTHER" id="PTHR33744:SF1">
    <property type="entry name" value="DNA-BINDING TRANSCRIPTIONAL ACTIVATOR ADER"/>
    <property type="match status" value="1"/>
</dbReference>
<feature type="domain" description="Purine catabolism PurC-like" evidence="1">
    <location>
        <begin position="16"/>
        <end position="136"/>
    </location>
</feature>
<evidence type="ECO:0000313" key="2">
    <source>
        <dbReference type="EMBL" id="CAB4951080.1"/>
    </source>
</evidence>
<dbReference type="InterPro" id="IPR051448">
    <property type="entry name" value="CdaR-like_regulators"/>
</dbReference>
<dbReference type="PANTHER" id="PTHR33744">
    <property type="entry name" value="CARBOHYDRATE DIACID REGULATOR"/>
    <property type="match status" value="1"/>
</dbReference>
<accession>A0A6J7K4R2</accession>
<gene>
    <name evidence="2" type="ORF">UFOPK3772_01546</name>
</gene>
<proteinExistence type="predicted"/>